<dbReference type="GeneID" id="66560941"/>
<protein>
    <submittedName>
        <fullName evidence="7">ABC transporter</fullName>
    </submittedName>
</protein>
<dbReference type="InterPro" id="IPR027417">
    <property type="entry name" value="P-loop_NTPase"/>
</dbReference>
<evidence type="ECO:0000259" key="6">
    <source>
        <dbReference type="PROSITE" id="PS50893"/>
    </source>
</evidence>
<dbReference type="InterPro" id="IPR052156">
    <property type="entry name" value="BCAA_Transport_ATP-bd_LivF"/>
</dbReference>
<keyword evidence="4" id="KW-0067">ATP-binding</keyword>
<sequence length="240" mass="26297">MLSLRAVNHYYGSQHTLWNVDLELKPGKCTCVMGRQGMGKTTLVNCITGHLPVASGTITWQDGGSAPYDLMPLSAQSRSAIGIGYVPQDKRIFSQLSVEENLHIALAAGGEPASAVAGEIYDLFPELYALRQSKGITLSADDQYQLALARALITRPRLLILDEPSRGGGQRFLHKLGDLLMRLNRDIGLTVLIAEQHLPFIRRVADRFCLLHCGRSVAQGDVIQLDAPLLAKWMTPDPAR</sequence>
<dbReference type="KEGG" id="kox:KOX_14935"/>
<evidence type="ECO:0000256" key="5">
    <source>
        <dbReference type="ARBA" id="ARBA00022970"/>
    </source>
</evidence>
<keyword evidence="2" id="KW-0813">Transport</keyword>
<evidence type="ECO:0000256" key="1">
    <source>
        <dbReference type="ARBA" id="ARBA00005417"/>
    </source>
</evidence>
<dbReference type="PROSITE" id="PS50893">
    <property type="entry name" value="ABC_TRANSPORTER_2"/>
    <property type="match status" value="1"/>
</dbReference>
<evidence type="ECO:0000256" key="2">
    <source>
        <dbReference type="ARBA" id="ARBA00022448"/>
    </source>
</evidence>
<proteinExistence type="inferred from homology"/>
<dbReference type="SMART" id="SM00382">
    <property type="entry name" value="AAA"/>
    <property type="match status" value="1"/>
</dbReference>
<dbReference type="SUPFAM" id="SSF52540">
    <property type="entry name" value="P-loop containing nucleoside triphosphate hydrolases"/>
    <property type="match status" value="1"/>
</dbReference>
<dbReference type="Gene3D" id="3.40.50.300">
    <property type="entry name" value="P-loop containing nucleotide triphosphate hydrolases"/>
    <property type="match status" value="1"/>
</dbReference>
<dbReference type="RefSeq" id="WP_014228488.1">
    <property type="nucleotide sequence ID" value="NC_016612.1"/>
</dbReference>
<reference evidence="7 8" key="1">
    <citation type="journal article" date="2012" name="J. Bacteriol.">
        <title>Complete genome sequence of Klebsiella oxytoca KCTC 1686, used in production of 2,3-butanediol.</title>
        <authorList>
            <person name="Shin S.H."/>
            <person name="Kim S."/>
            <person name="Kim J.Y."/>
            <person name="Lee S."/>
            <person name="Um Y."/>
            <person name="Oh M.K."/>
            <person name="Kim Y.R."/>
            <person name="Lee J."/>
            <person name="Yang K.S."/>
        </authorList>
    </citation>
    <scope>NUCLEOTIDE SEQUENCE [LARGE SCALE GENOMIC DNA]</scope>
    <source>
        <strain evidence="8">ATCC 8724 / DSM 4798 / JCM 20051 / NBRC 3318 / NRRL B-199 / KCTC 1686</strain>
    </source>
</reference>
<evidence type="ECO:0000256" key="3">
    <source>
        <dbReference type="ARBA" id="ARBA00022741"/>
    </source>
</evidence>
<evidence type="ECO:0000256" key="4">
    <source>
        <dbReference type="ARBA" id="ARBA00022840"/>
    </source>
</evidence>
<dbReference type="GO" id="GO:0015658">
    <property type="term" value="F:branched-chain amino acid transmembrane transporter activity"/>
    <property type="evidence" value="ECO:0007669"/>
    <property type="project" value="TreeGrafter"/>
</dbReference>
<dbReference type="InterPro" id="IPR003593">
    <property type="entry name" value="AAA+_ATPase"/>
</dbReference>
<feature type="domain" description="ABC transporter" evidence="6">
    <location>
        <begin position="2"/>
        <end position="238"/>
    </location>
</feature>
<dbReference type="AlphaFoldDB" id="A0A0H3H5V9"/>
<gene>
    <name evidence="7" type="ordered locus">KOX_14935</name>
</gene>
<accession>A0A0H3H5V9</accession>
<evidence type="ECO:0000313" key="7">
    <source>
        <dbReference type="EMBL" id="AEX04711.1"/>
    </source>
</evidence>
<comment type="similarity">
    <text evidence="1">Belongs to the ABC transporter superfamily.</text>
</comment>
<dbReference type="PANTHER" id="PTHR43820">
    <property type="entry name" value="HIGH-AFFINITY BRANCHED-CHAIN AMINO ACID TRANSPORT ATP-BINDING PROTEIN LIVF"/>
    <property type="match status" value="1"/>
</dbReference>
<dbReference type="Proteomes" id="UP000007843">
    <property type="component" value="Chromosome"/>
</dbReference>
<dbReference type="PANTHER" id="PTHR43820:SF5">
    <property type="entry name" value="HIGH-AFFINITY BRANCHED-CHAIN AMINO ACID TRANSPORT ATP-BINDING PROTEIN"/>
    <property type="match status" value="1"/>
</dbReference>
<evidence type="ECO:0000313" key="8">
    <source>
        <dbReference type="Proteomes" id="UP000007843"/>
    </source>
</evidence>
<dbReference type="EMBL" id="CP003218">
    <property type="protein sequence ID" value="AEX04711.1"/>
    <property type="molecule type" value="Genomic_DNA"/>
</dbReference>
<dbReference type="GO" id="GO:0016887">
    <property type="term" value="F:ATP hydrolysis activity"/>
    <property type="evidence" value="ECO:0007669"/>
    <property type="project" value="InterPro"/>
</dbReference>
<dbReference type="GO" id="GO:0015807">
    <property type="term" value="P:L-amino acid transport"/>
    <property type="evidence" value="ECO:0007669"/>
    <property type="project" value="TreeGrafter"/>
</dbReference>
<dbReference type="InterPro" id="IPR003439">
    <property type="entry name" value="ABC_transporter-like_ATP-bd"/>
</dbReference>
<organism evidence="7 8">
    <name type="scientific">Klebsiella michiganensis (strain ATCC 8724 / DSM 4798 / JCM 20051 / NBRC 3318 / NRRL B-199 / KCTC 1686 / BUCSAV 143 / CCM 1901)</name>
    <dbReference type="NCBI Taxonomy" id="1006551"/>
    <lineage>
        <taxon>Bacteria</taxon>
        <taxon>Pseudomonadati</taxon>
        <taxon>Pseudomonadota</taxon>
        <taxon>Gammaproteobacteria</taxon>
        <taxon>Enterobacterales</taxon>
        <taxon>Enterobacteriaceae</taxon>
        <taxon>Klebsiella/Raoultella group</taxon>
        <taxon>Klebsiella</taxon>
    </lineage>
</organism>
<dbReference type="Pfam" id="PF00005">
    <property type="entry name" value="ABC_tran"/>
    <property type="match status" value="1"/>
</dbReference>
<name>A0A0H3H5V9_KLEM8</name>
<dbReference type="HOGENOM" id="CLU_000604_1_2_6"/>
<keyword evidence="3" id="KW-0547">Nucleotide-binding</keyword>
<dbReference type="GO" id="GO:0005524">
    <property type="term" value="F:ATP binding"/>
    <property type="evidence" value="ECO:0007669"/>
    <property type="project" value="UniProtKB-KW"/>
</dbReference>
<keyword evidence="5" id="KW-0029">Amino-acid transport</keyword>